<dbReference type="SUPFAM" id="SSF52129">
    <property type="entry name" value="Caspase-like"/>
    <property type="match status" value="1"/>
</dbReference>
<protein>
    <submittedName>
        <fullName evidence="2">Caspase domain protein</fullName>
    </submittedName>
</protein>
<proteinExistence type="predicted"/>
<evidence type="ECO:0000313" key="3">
    <source>
        <dbReference type="Proteomes" id="UP000315750"/>
    </source>
</evidence>
<keyword evidence="3" id="KW-1185">Reference proteome</keyword>
<dbReference type="InterPro" id="IPR029030">
    <property type="entry name" value="Caspase-like_dom_sf"/>
</dbReference>
<dbReference type="RefSeq" id="WP_145251798.1">
    <property type="nucleotide sequence ID" value="NZ_CP036278.1"/>
</dbReference>
<evidence type="ECO:0000259" key="1">
    <source>
        <dbReference type="Pfam" id="PF00656"/>
    </source>
</evidence>
<dbReference type="InterPro" id="IPR011600">
    <property type="entry name" value="Pept_C14_caspase"/>
</dbReference>
<sequence length="423" mass="47074">MGIDWLGRRARTVTFDEYGQSDVSPSAVPSLSTWEPPVGWTDPFYHNKWDYTSSVSQAYNSFGGESPPDVRPYLEWASRQSTHDPTSITPINGLRVGSTASYFPRLNMRSLDIAPPVLSNYRSYPEPLTATIRGWREDKTKDPSSPERWNELQTKTVSLQLPNITQVETENGLRPRYESQYTHVNLSGWNQLDRVTFEVNDPNGGTVDNVWVDNIKANAGTTHGFFLGAPDITAIDAGRDTSAMVKAMQDAFGMQSYSRYVLPNIYNNMQSTAEVSEQVFARLDNVKQYLQPGDNFVFYYSGHGVQRTGTSSEPNGDEALVLSRNALLSDDALTEYFTRDPIWAQVDKVFMLDACHSGGFWTSREDAIALNGHEDGSTGPTDLATLPRTALLAAAPEYQTALSFAKLSQVEETQLPGTENFKT</sequence>
<evidence type="ECO:0000313" key="2">
    <source>
        <dbReference type="EMBL" id="QDU59116.1"/>
    </source>
</evidence>
<feature type="domain" description="Peptidase C14 caspase" evidence="1">
    <location>
        <begin position="283"/>
        <end position="366"/>
    </location>
</feature>
<reference evidence="2 3" key="1">
    <citation type="submission" date="2019-02" db="EMBL/GenBank/DDBJ databases">
        <title>Deep-cultivation of Planctomycetes and their phenomic and genomic characterization uncovers novel biology.</title>
        <authorList>
            <person name="Wiegand S."/>
            <person name="Jogler M."/>
            <person name="Boedeker C."/>
            <person name="Pinto D."/>
            <person name="Vollmers J."/>
            <person name="Rivas-Marin E."/>
            <person name="Kohn T."/>
            <person name="Peeters S.H."/>
            <person name="Heuer A."/>
            <person name="Rast P."/>
            <person name="Oberbeckmann S."/>
            <person name="Bunk B."/>
            <person name="Jeske O."/>
            <person name="Meyerdierks A."/>
            <person name="Storesund J.E."/>
            <person name="Kallscheuer N."/>
            <person name="Luecker S."/>
            <person name="Lage O.M."/>
            <person name="Pohl T."/>
            <person name="Merkel B.J."/>
            <person name="Hornburger P."/>
            <person name="Mueller R.-W."/>
            <person name="Bruemmer F."/>
            <person name="Labrenz M."/>
            <person name="Spormann A.M."/>
            <person name="Op den Camp H."/>
            <person name="Overmann J."/>
            <person name="Amann R."/>
            <person name="Jetten M.S.M."/>
            <person name="Mascher T."/>
            <person name="Medema M.H."/>
            <person name="Devos D.P."/>
            <person name="Kaster A.-K."/>
            <person name="Ovreas L."/>
            <person name="Rohde M."/>
            <person name="Galperin M.Y."/>
            <person name="Jogler C."/>
        </authorList>
    </citation>
    <scope>NUCLEOTIDE SEQUENCE [LARGE SCALE GENOMIC DNA]</scope>
    <source>
        <strain evidence="2 3">Pan181</strain>
    </source>
</reference>
<accession>A0A518AWN2</accession>
<gene>
    <name evidence="2" type="ORF">Pan181_53570</name>
</gene>
<dbReference type="Pfam" id="PF00656">
    <property type="entry name" value="Peptidase_C14"/>
    <property type="match status" value="1"/>
</dbReference>
<dbReference type="Proteomes" id="UP000315750">
    <property type="component" value="Chromosome"/>
</dbReference>
<dbReference type="KEGG" id="amuc:Pan181_53570"/>
<dbReference type="OrthoDB" id="9812126at2"/>
<dbReference type="AlphaFoldDB" id="A0A518AWN2"/>
<dbReference type="GO" id="GO:0004197">
    <property type="term" value="F:cysteine-type endopeptidase activity"/>
    <property type="evidence" value="ECO:0007669"/>
    <property type="project" value="InterPro"/>
</dbReference>
<name>A0A518AWN2_9BACT</name>
<dbReference type="EMBL" id="CP036278">
    <property type="protein sequence ID" value="QDU59116.1"/>
    <property type="molecule type" value="Genomic_DNA"/>
</dbReference>
<dbReference type="Gene3D" id="3.40.50.1460">
    <property type="match status" value="1"/>
</dbReference>
<dbReference type="GO" id="GO:0006508">
    <property type="term" value="P:proteolysis"/>
    <property type="evidence" value="ECO:0007669"/>
    <property type="project" value="InterPro"/>
</dbReference>
<organism evidence="2 3">
    <name type="scientific">Aeoliella mucimassa</name>
    <dbReference type="NCBI Taxonomy" id="2527972"/>
    <lineage>
        <taxon>Bacteria</taxon>
        <taxon>Pseudomonadati</taxon>
        <taxon>Planctomycetota</taxon>
        <taxon>Planctomycetia</taxon>
        <taxon>Pirellulales</taxon>
        <taxon>Lacipirellulaceae</taxon>
        <taxon>Aeoliella</taxon>
    </lineage>
</organism>